<dbReference type="Proteomes" id="UP000295172">
    <property type="component" value="Unassembled WGS sequence"/>
</dbReference>
<dbReference type="GO" id="GO:0016747">
    <property type="term" value="F:acyltransferase activity, transferring groups other than amino-acyl groups"/>
    <property type="evidence" value="ECO:0007669"/>
    <property type="project" value="InterPro"/>
</dbReference>
<dbReference type="Gene3D" id="3.40.630.30">
    <property type="match status" value="1"/>
</dbReference>
<dbReference type="PROSITE" id="PS51186">
    <property type="entry name" value="GNAT"/>
    <property type="match status" value="1"/>
</dbReference>
<dbReference type="PANTHER" id="PTHR39173:SF1">
    <property type="entry name" value="ACETYLTRANSFERASE"/>
    <property type="match status" value="1"/>
</dbReference>
<dbReference type="Pfam" id="PF13302">
    <property type="entry name" value="Acetyltransf_3"/>
    <property type="match status" value="1"/>
</dbReference>
<dbReference type="AlphaFoldDB" id="A0A4R4XER9"/>
<accession>A0A4R4XER9</accession>
<keyword evidence="3" id="KW-1185">Reference proteome</keyword>
<name>A0A4R4XER9_9ACTN</name>
<evidence type="ECO:0000313" key="3">
    <source>
        <dbReference type="Proteomes" id="UP000295172"/>
    </source>
</evidence>
<reference evidence="2 3" key="1">
    <citation type="submission" date="2019-02" db="EMBL/GenBank/DDBJ databases">
        <title>Draft genome sequences of novel Actinobacteria.</title>
        <authorList>
            <person name="Sahin N."/>
            <person name="Ay H."/>
            <person name="Saygin H."/>
        </authorList>
    </citation>
    <scope>NUCLEOTIDE SEQUENCE [LARGE SCALE GENOMIC DNA]</scope>
    <source>
        <strain evidence="2 3">16K104</strain>
    </source>
</reference>
<dbReference type="InterPro" id="IPR000182">
    <property type="entry name" value="GNAT_dom"/>
</dbReference>
<gene>
    <name evidence="2" type="ORF">E1218_04830</name>
</gene>
<dbReference type="OrthoDB" id="9797989at2"/>
<dbReference type="InterPro" id="IPR016181">
    <property type="entry name" value="Acyl_CoA_acyltransferase"/>
</dbReference>
<comment type="caution">
    <text evidence="2">The sequence shown here is derived from an EMBL/GenBank/DDBJ whole genome shotgun (WGS) entry which is preliminary data.</text>
</comment>
<protein>
    <submittedName>
        <fullName evidence="2">GNAT family N-acetyltransferase</fullName>
    </submittedName>
</protein>
<dbReference type="CDD" id="cd04301">
    <property type="entry name" value="NAT_SF"/>
    <property type="match status" value="1"/>
</dbReference>
<keyword evidence="2" id="KW-0808">Transferase</keyword>
<sequence length="174" mass="19356">MRRPERLRLRPLTNADEYQALSAHEELAQEVFEFLIGWDGQPWALFLTQVDGWRTGTDLPDGWVPATFLVAEAAGELVGRISIRHQLNELLLREGGHIGYGVISKFRGRGFATEMLRQSLDITRSLGIDRLLLVCDEANTASATVIENCGGKLESVATGGPHAGSKRRYWIELP</sequence>
<evidence type="ECO:0000313" key="2">
    <source>
        <dbReference type="EMBL" id="TDD29195.1"/>
    </source>
</evidence>
<dbReference type="SUPFAM" id="SSF55729">
    <property type="entry name" value="Acyl-CoA N-acyltransferases (Nat)"/>
    <property type="match status" value="1"/>
</dbReference>
<dbReference type="RefSeq" id="WP_132316647.1">
    <property type="nucleotide sequence ID" value="NZ_SMKR01000013.1"/>
</dbReference>
<dbReference type="EMBL" id="SMKR01000013">
    <property type="protein sequence ID" value="TDD29195.1"/>
    <property type="molecule type" value="Genomic_DNA"/>
</dbReference>
<feature type="domain" description="N-acetyltransferase" evidence="1">
    <location>
        <begin position="7"/>
        <end position="174"/>
    </location>
</feature>
<evidence type="ECO:0000259" key="1">
    <source>
        <dbReference type="PROSITE" id="PS51186"/>
    </source>
</evidence>
<organism evidence="2 3">
    <name type="scientific">Kribbella turkmenica</name>
    <dbReference type="NCBI Taxonomy" id="2530375"/>
    <lineage>
        <taxon>Bacteria</taxon>
        <taxon>Bacillati</taxon>
        <taxon>Actinomycetota</taxon>
        <taxon>Actinomycetes</taxon>
        <taxon>Propionibacteriales</taxon>
        <taxon>Kribbellaceae</taxon>
        <taxon>Kribbella</taxon>
    </lineage>
</organism>
<dbReference type="PANTHER" id="PTHR39173">
    <property type="entry name" value="ACETYLTRANSFERASE"/>
    <property type="match status" value="1"/>
</dbReference>
<proteinExistence type="predicted"/>